<dbReference type="HAMAP" id="MF_02217">
    <property type="entry name" value="TrmR_methyltr"/>
    <property type="match status" value="1"/>
</dbReference>
<keyword evidence="4" id="KW-0460">Magnesium</keyword>
<dbReference type="EC" id="2.1.1.-" evidence="4"/>
<keyword evidence="3 4" id="KW-0949">S-adenosyl-L-methionine</keyword>
<dbReference type="Proteomes" id="UP000322976">
    <property type="component" value="Unassembled WGS sequence"/>
</dbReference>
<sequence length="218" mass="24955">MIEIDSDIIEYINRVSLMDDDILKDIKGQINGYSPIIRPGVDRFICFMLELKRPKRILEIGAFVGYSSILMASYAPWAEVTSIEVNEKNFVSARANVEKSGLKNIRLIYGDALDVLRFLNEKYDFVFIDASKGHYNEYLDLCLDLISKDGIIIADNVLFGGRIVKEGPVPHKHRTIVMRMRQFIDRIMNDRQLSSCIIPLGDGLAVIRYKGRATDERY</sequence>
<feature type="binding site" evidence="4">
    <location>
        <position position="129"/>
    </location>
    <ligand>
        <name>S-adenosyl-L-methionine</name>
        <dbReference type="ChEBI" id="CHEBI:59789"/>
    </ligand>
</feature>
<organism evidence="5 6">
    <name type="scientific">Calorimonas adulescens</name>
    <dbReference type="NCBI Taxonomy" id="2606906"/>
    <lineage>
        <taxon>Bacteria</taxon>
        <taxon>Bacillati</taxon>
        <taxon>Bacillota</taxon>
        <taxon>Clostridia</taxon>
        <taxon>Thermoanaerobacterales</taxon>
        <taxon>Thermoanaerobacteraceae</taxon>
        <taxon>Calorimonas</taxon>
    </lineage>
</organism>
<feature type="binding site" evidence="4">
    <location>
        <position position="155"/>
    </location>
    <ligand>
        <name>Mg(2+)</name>
        <dbReference type="ChEBI" id="CHEBI:18420"/>
    </ligand>
</feature>
<feature type="binding site" evidence="4">
    <location>
        <position position="129"/>
    </location>
    <ligand>
        <name>Mg(2+)</name>
        <dbReference type="ChEBI" id="CHEBI:18420"/>
    </ligand>
</feature>
<dbReference type="GO" id="GO:0008171">
    <property type="term" value="F:O-methyltransferase activity"/>
    <property type="evidence" value="ECO:0007669"/>
    <property type="project" value="InterPro"/>
</dbReference>
<feature type="binding site" evidence="4">
    <location>
        <position position="156"/>
    </location>
    <ligand>
        <name>Mg(2+)</name>
        <dbReference type="ChEBI" id="CHEBI:18420"/>
    </ligand>
</feature>
<dbReference type="RefSeq" id="WP_149544094.1">
    <property type="nucleotide sequence ID" value="NZ_VTPS01000001.1"/>
</dbReference>
<keyword evidence="6" id="KW-1185">Reference proteome</keyword>
<dbReference type="GO" id="GO:0008757">
    <property type="term" value="F:S-adenosylmethionine-dependent methyltransferase activity"/>
    <property type="evidence" value="ECO:0007669"/>
    <property type="project" value="TreeGrafter"/>
</dbReference>
<dbReference type="SUPFAM" id="SSF53335">
    <property type="entry name" value="S-adenosyl-L-methionine-dependent methyltransferases"/>
    <property type="match status" value="1"/>
</dbReference>
<comment type="function">
    <text evidence="4">Catalyzes the methylation of 5-hydroxyuridine (ho5U) to form 5-methoxyuridine (mo5U) at position 34 in tRNAs.</text>
</comment>
<reference evidence="5 6" key="1">
    <citation type="submission" date="2019-08" db="EMBL/GenBank/DDBJ databases">
        <title>Calorimonas adulescens gen. nov., sp. nov., an anaerobic thermophilic bacterium from Sakhalin hot spring.</title>
        <authorList>
            <person name="Khomyakova M.A."/>
            <person name="Merkel A.Y."/>
            <person name="Novikov A."/>
            <person name="Bonch-Osmolovskaya E.A."/>
            <person name="Slobodkin A.I."/>
        </authorList>
    </citation>
    <scope>NUCLEOTIDE SEQUENCE [LARGE SCALE GENOMIC DNA]</scope>
    <source>
        <strain evidence="5 6">A05MB</strain>
    </source>
</reference>
<dbReference type="InterPro" id="IPR043675">
    <property type="entry name" value="TrmR_methyltr"/>
</dbReference>
<feature type="binding site" evidence="4">
    <location>
        <position position="37"/>
    </location>
    <ligand>
        <name>S-adenosyl-L-methionine</name>
        <dbReference type="ChEBI" id="CHEBI:59789"/>
    </ligand>
</feature>
<dbReference type="CDD" id="cd02440">
    <property type="entry name" value="AdoMet_MTases"/>
    <property type="match status" value="1"/>
</dbReference>
<dbReference type="GO" id="GO:0030488">
    <property type="term" value="P:tRNA methylation"/>
    <property type="evidence" value="ECO:0007669"/>
    <property type="project" value="UniProtKB-UniRule"/>
</dbReference>
<evidence type="ECO:0000313" key="6">
    <source>
        <dbReference type="Proteomes" id="UP000322976"/>
    </source>
</evidence>
<dbReference type="EMBL" id="VTPS01000001">
    <property type="protein sequence ID" value="TZE83476.1"/>
    <property type="molecule type" value="Genomic_DNA"/>
</dbReference>
<evidence type="ECO:0000256" key="1">
    <source>
        <dbReference type="ARBA" id="ARBA00022603"/>
    </source>
</evidence>
<accession>A0A5D8QHX0</accession>
<dbReference type="InterPro" id="IPR002935">
    <property type="entry name" value="SAM_O-MeTrfase"/>
</dbReference>
<evidence type="ECO:0000313" key="5">
    <source>
        <dbReference type="EMBL" id="TZE83476.1"/>
    </source>
</evidence>
<comment type="similarity">
    <text evidence="4">Belongs to the class I-like SAM-binding methyltransferase superfamily. Cation-dependent O-methyltransferase family.</text>
</comment>
<comment type="caution">
    <text evidence="5">The sequence shown here is derived from an EMBL/GenBank/DDBJ whole genome shotgun (WGS) entry which is preliminary data.</text>
</comment>
<dbReference type="InterPro" id="IPR050362">
    <property type="entry name" value="Cation-dep_OMT"/>
</dbReference>
<dbReference type="AlphaFoldDB" id="A0A5D8QHX0"/>
<comment type="subunit">
    <text evidence="4">Homodimer.</text>
</comment>
<comment type="catalytic activity">
    <reaction evidence="4">
        <text>5-hydroxyuridine(34) in tRNA + S-adenosyl-L-methionine = 5-methoxyuridine(34) in tRNA + S-adenosyl-L-homocysteine + H(+)</text>
        <dbReference type="Rhea" id="RHEA:60524"/>
        <dbReference type="Rhea" id="RHEA-COMP:13381"/>
        <dbReference type="Rhea" id="RHEA-COMP:15591"/>
        <dbReference type="ChEBI" id="CHEBI:15378"/>
        <dbReference type="ChEBI" id="CHEBI:57856"/>
        <dbReference type="ChEBI" id="CHEBI:59789"/>
        <dbReference type="ChEBI" id="CHEBI:136877"/>
        <dbReference type="ChEBI" id="CHEBI:143860"/>
    </reaction>
</comment>
<evidence type="ECO:0000256" key="4">
    <source>
        <dbReference type="HAMAP-Rule" id="MF_02217"/>
    </source>
</evidence>
<dbReference type="Pfam" id="PF01596">
    <property type="entry name" value="Methyltransf_3"/>
    <property type="match status" value="1"/>
</dbReference>
<name>A0A5D8QHX0_9THEO</name>
<feature type="binding site" evidence="4">
    <location>
        <position position="84"/>
    </location>
    <ligand>
        <name>S-adenosyl-L-methionine</name>
        <dbReference type="ChEBI" id="CHEBI:59789"/>
    </ligand>
</feature>
<evidence type="ECO:0000256" key="2">
    <source>
        <dbReference type="ARBA" id="ARBA00022679"/>
    </source>
</evidence>
<keyword evidence="4" id="KW-0479">Metal-binding</keyword>
<dbReference type="PANTHER" id="PTHR10509:SF14">
    <property type="entry name" value="CAFFEOYL-COA O-METHYLTRANSFERASE 3-RELATED"/>
    <property type="match status" value="1"/>
</dbReference>
<proteinExistence type="inferred from homology"/>
<dbReference type="PROSITE" id="PS51682">
    <property type="entry name" value="SAM_OMT_I"/>
    <property type="match status" value="1"/>
</dbReference>
<dbReference type="Gene3D" id="3.40.50.150">
    <property type="entry name" value="Vaccinia Virus protein VP39"/>
    <property type="match status" value="1"/>
</dbReference>
<dbReference type="InterPro" id="IPR029063">
    <property type="entry name" value="SAM-dependent_MTases_sf"/>
</dbReference>
<protein>
    <recommendedName>
        <fullName evidence="4">tRNA 5-hydroxyuridine methyltransferase</fullName>
        <ecNumber evidence="4">2.1.1.-</ecNumber>
    </recommendedName>
    <alternativeName>
        <fullName evidence="4">ho5U methyltransferase</fullName>
    </alternativeName>
</protein>
<feature type="binding site" evidence="4">
    <location>
        <position position="67"/>
    </location>
    <ligand>
        <name>S-adenosyl-L-methionine</name>
        <dbReference type="ChEBI" id="CHEBI:59789"/>
    </ligand>
</feature>
<evidence type="ECO:0000256" key="3">
    <source>
        <dbReference type="ARBA" id="ARBA00022691"/>
    </source>
</evidence>
<dbReference type="GO" id="GO:0016300">
    <property type="term" value="F:tRNA (uridine) methyltransferase activity"/>
    <property type="evidence" value="ECO:0007669"/>
    <property type="project" value="UniProtKB-UniRule"/>
</dbReference>
<feature type="binding site" evidence="4">
    <location>
        <begin position="111"/>
        <end position="112"/>
    </location>
    <ligand>
        <name>S-adenosyl-L-methionine</name>
        <dbReference type="ChEBI" id="CHEBI:59789"/>
    </ligand>
</feature>
<keyword evidence="2 4" id="KW-0808">Transferase</keyword>
<dbReference type="GO" id="GO:0000287">
    <property type="term" value="F:magnesium ion binding"/>
    <property type="evidence" value="ECO:0007669"/>
    <property type="project" value="UniProtKB-UniRule"/>
</dbReference>
<keyword evidence="1 4" id="KW-0489">Methyltransferase</keyword>
<dbReference type="PANTHER" id="PTHR10509">
    <property type="entry name" value="O-METHYLTRANSFERASE-RELATED"/>
    <property type="match status" value="1"/>
</dbReference>
<keyword evidence="4" id="KW-0819">tRNA processing</keyword>
<gene>
    <name evidence="4" type="primary">trmR</name>
    <name evidence="5" type="ORF">FWJ32_00905</name>
</gene>